<name>A0AAE1HJN5_9NEOP</name>
<feature type="region of interest" description="Disordered" evidence="1">
    <location>
        <begin position="457"/>
        <end position="494"/>
    </location>
</feature>
<dbReference type="Proteomes" id="UP001219518">
    <property type="component" value="Unassembled WGS sequence"/>
</dbReference>
<evidence type="ECO:0000256" key="1">
    <source>
        <dbReference type="SAM" id="MobiDB-lite"/>
    </source>
</evidence>
<evidence type="ECO:0000313" key="2">
    <source>
        <dbReference type="EMBL" id="KAK3922577.1"/>
    </source>
</evidence>
<reference evidence="2" key="2">
    <citation type="journal article" date="2023" name="BMC Genomics">
        <title>Pest status, molecular evolution, and epigenetic factors derived from the genome assembly of Frankliniella fusca, a thysanopteran phytovirus vector.</title>
        <authorList>
            <person name="Catto M.A."/>
            <person name="Labadie P.E."/>
            <person name="Jacobson A.L."/>
            <person name="Kennedy G.G."/>
            <person name="Srinivasan R."/>
            <person name="Hunt B.G."/>
        </authorList>
    </citation>
    <scope>NUCLEOTIDE SEQUENCE</scope>
    <source>
        <strain evidence="2">PL_HMW_Pooled</strain>
    </source>
</reference>
<accession>A0AAE1HJN5</accession>
<reference evidence="2" key="1">
    <citation type="submission" date="2021-07" db="EMBL/GenBank/DDBJ databases">
        <authorList>
            <person name="Catto M.A."/>
            <person name="Jacobson A."/>
            <person name="Kennedy G."/>
            <person name="Labadie P."/>
            <person name="Hunt B.G."/>
            <person name="Srinivasan R."/>
        </authorList>
    </citation>
    <scope>NUCLEOTIDE SEQUENCE</scope>
    <source>
        <strain evidence="2">PL_HMW_Pooled</strain>
        <tissue evidence="2">Head</tissue>
    </source>
</reference>
<feature type="region of interest" description="Disordered" evidence="1">
    <location>
        <begin position="1"/>
        <end position="41"/>
    </location>
</feature>
<dbReference type="AlphaFoldDB" id="A0AAE1HJN5"/>
<dbReference type="EMBL" id="JAHWGI010001099">
    <property type="protein sequence ID" value="KAK3922577.1"/>
    <property type="molecule type" value="Genomic_DNA"/>
</dbReference>
<dbReference type="PANTHER" id="PTHR46579">
    <property type="entry name" value="F5/8 TYPE C DOMAIN-CONTAINING PROTEIN-RELATED"/>
    <property type="match status" value="1"/>
</dbReference>
<comment type="caution">
    <text evidence="2">The sequence shown here is derived from an EMBL/GenBank/DDBJ whole genome shotgun (WGS) entry which is preliminary data.</text>
</comment>
<organism evidence="2 3">
    <name type="scientific">Frankliniella fusca</name>
    <dbReference type="NCBI Taxonomy" id="407009"/>
    <lineage>
        <taxon>Eukaryota</taxon>
        <taxon>Metazoa</taxon>
        <taxon>Ecdysozoa</taxon>
        <taxon>Arthropoda</taxon>
        <taxon>Hexapoda</taxon>
        <taxon>Insecta</taxon>
        <taxon>Pterygota</taxon>
        <taxon>Neoptera</taxon>
        <taxon>Paraneoptera</taxon>
        <taxon>Thysanoptera</taxon>
        <taxon>Terebrantia</taxon>
        <taxon>Thripoidea</taxon>
        <taxon>Thripidae</taxon>
        <taxon>Frankliniella</taxon>
    </lineage>
</organism>
<sequence length="953" mass="107540">MLKRRRSSTSSSDSNDSAAVTINTSFVDQTPSSPLNLSHGTLDINDLTQNLCDDESQLTQGSSTGTGPGAISFKGLLPAQESFDVPSLKSFELEIEDDLDTENIELPESQANLEVPIENEKCSDTSSVEDEQESDLEFDDDLSFDSEDDEVLCAEENSKPLKPDNPVYNGAPITISESLLAVLSYAVRHNLDGKAIVDLLKLIDLHLKEEDKEFKATLYYFKQHFSHLKAPVKFHFFCSSCLSPLPSSTSECPNIKTHQNTKTQCSYFLEISLEDQLQRLYKRKGILESILSRFSREKLHPQNIEDIYDGQLYKEFVESGFLSEKNKFNISLTWNSDGVPVFKSMKTSMWPIFFVINELPFKMRFKTSNVLLGGIWYGTKPSANMMLQPFVDSLTKLCRGIEVKPYDDPAESIIVQGILLAGTADLPAKADFMGLKYPSGSHSCAVCKISGKSVKVKETESTSPRASADEDSLSGGEGEKGKNKKMTKPRQEKTKERIGSVWVFPYEEQAALRQHDETEAFGVQVLKIRSETKNDKAHKFGVKHPTYLSKIMPDMIRGMGIDDLHHSYHGVGHKLLELWTSPKFHKMPWSIKGKLPLLDNRLQSIKLPNYVQCGVRSLSNLSLWKAQHMKVFILYLSLAVLEGVLPTVYYDHFSIFVHCIFILNSTSISPAQLLFCSEKLKYFVKQFQELYGVRHMTINVHNTQHLTFVVNNLGPLRCYSCFPFESLNGQMLKMIHGTKYVQIQLANCAYMLMSLPHEISCIKSQKLSNFTSYIHHSYQRVKLLEQISSDTFAAGKYIVLPKVTVEVRAAMAVEKINSNVCKYFSKLKKGAILFVAKSYSRSTKTASHLISYKNSNNDICYGIILVFIKVSCSASCVEICTCQPSYLAAIQNIVTRKFSDFRNVKSIQHVLRYTYQDVISFVNVSQLSHICFSVDIAGKDPILCERVNWLEME</sequence>
<feature type="compositionally biased region" description="Low complexity" evidence="1">
    <location>
        <begin position="8"/>
        <end position="17"/>
    </location>
</feature>
<dbReference type="Pfam" id="PF06869">
    <property type="entry name" value="DUF1258"/>
    <property type="match status" value="1"/>
</dbReference>
<proteinExistence type="predicted"/>
<feature type="compositionally biased region" description="Polar residues" evidence="1">
    <location>
        <begin position="18"/>
        <end position="39"/>
    </location>
</feature>
<dbReference type="PANTHER" id="PTHR46579:SF1">
    <property type="entry name" value="F5_8 TYPE C DOMAIN-CONTAINING PROTEIN"/>
    <property type="match status" value="1"/>
</dbReference>
<evidence type="ECO:0000313" key="3">
    <source>
        <dbReference type="Proteomes" id="UP001219518"/>
    </source>
</evidence>
<protein>
    <submittedName>
        <fullName evidence="2">Protein KINKY POLLEN</fullName>
    </submittedName>
</protein>
<keyword evidence="3" id="KW-1185">Reference proteome</keyword>
<dbReference type="InterPro" id="IPR009667">
    <property type="entry name" value="DUF1258"/>
</dbReference>
<gene>
    <name evidence="2" type="ORF">KUF71_012034</name>
</gene>